<dbReference type="AlphaFoldDB" id="C8X043"/>
<protein>
    <submittedName>
        <fullName evidence="1">Uncharacterized protein</fullName>
    </submittedName>
</protein>
<proteinExistence type="predicted"/>
<dbReference type="KEGG" id="drt:Dret_0366"/>
<gene>
    <name evidence="1" type="ordered locus">Dret_0366</name>
</gene>
<keyword evidence="2" id="KW-1185">Reference proteome</keyword>
<accession>C8X043</accession>
<evidence type="ECO:0000313" key="2">
    <source>
        <dbReference type="Proteomes" id="UP000001052"/>
    </source>
</evidence>
<reference evidence="1 2" key="2">
    <citation type="journal article" date="2010" name="Stand. Genomic Sci.">
        <title>Complete genome sequence of Desulfohalobium retbaense type strain (HR(100)).</title>
        <authorList>
            <person name="Spring S."/>
            <person name="Nolan M."/>
            <person name="Lapidus A."/>
            <person name="Glavina Del Rio T."/>
            <person name="Copeland A."/>
            <person name="Tice H."/>
            <person name="Cheng J.F."/>
            <person name="Lucas S."/>
            <person name="Land M."/>
            <person name="Chen F."/>
            <person name="Bruce D."/>
            <person name="Goodwin L."/>
            <person name="Pitluck S."/>
            <person name="Ivanova N."/>
            <person name="Mavromatis K."/>
            <person name="Mikhailova N."/>
            <person name="Pati A."/>
            <person name="Chen A."/>
            <person name="Palaniappan K."/>
            <person name="Hauser L."/>
            <person name="Chang Y.J."/>
            <person name="Jeffries C.D."/>
            <person name="Munk C."/>
            <person name="Kiss H."/>
            <person name="Chain P."/>
            <person name="Han C."/>
            <person name="Brettin T."/>
            <person name="Detter J.C."/>
            <person name="Schuler E."/>
            <person name="Goker M."/>
            <person name="Rohde M."/>
            <person name="Bristow J."/>
            <person name="Eisen J.A."/>
            <person name="Markowitz V."/>
            <person name="Hugenholtz P."/>
            <person name="Kyrpides N.C."/>
            <person name="Klenk H.P."/>
        </authorList>
    </citation>
    <scope>NUCLEOTIDE SEQUENCE [LARGE SCALE GENOMIC DNA]</scope>
    <source>
        <strain evidence="1 2">DSM 5692</strain>
    </source>
</reference>
<name>C8X043_DESRD</name>
<dbReference type="HOGENOM" id="CLU_1465989_0_0_7"/>
<reference evidence="2" key="1">
    <citation type="submission" date="2009-09" db="EMBL/GenBank/DDBJ databases">
        <title>The complete chromosome of Desulfohalobium retbaense DSM 5692.</title>
        <authorList>
            <consortium name="US DOE Joint Genome Institute (JGI-PGF)"/>
            <person name="Lucas S."/>
            <person name="Copeland A."/>
            <person name="Lapidus A."/>
            <person name="Glavina del Rio T."/>
            <person name="Dalin E."/>
            <person name="Tice H."/>
            <person name="Bruce D."/>
            <person name="Goodwin L."/>
            <person name="Pitluck S."/>
            <person name="Kyrpides N."/>
            <person name="Mavromatis K."/>
            <person name="Ivanova N."/>
            <person name="Mikhailova N."/>
            <person name="Munk A.C."/>
            <person name="Brettin T."/>
            <person name="Detter J.C."/>
            <person name="Han C."/>
            <person name="Tapia R."/>
            <person name="Larimer F."/>
            <person name="Land M."/>
            <person name="Hauser L."/>
            <person name="Markowitz V."/>
            <person name="Cheng J.-F."/>
            <person name="Hugenholtz P."/>
            <person name="Woyke T."/>
            <person name="Wu D."/>
            <person name="Spring S."/>
            <person name="Klenk H.-P."/>
            <person name="Eisen J.A."/>
        </authorList>
    </citation>
    <scope>NUCLEOTIDE SEQUENCE [LARGE SCALE GENOMIC DNA]</scope>
    <source>
        <strain evidence="2">DSM 5692</strain>
    </source>
</reference>
<dbReference type="STRING" id="485915.Dret_0366"/>
<dbReference type="EMBL" id="CP001734">
    <property type="protein sequence ID" value="ACV67668.1"/>
    <property type="molecule type" value="Genomic_DNA"/>
</dbReference>
<dbReference type="Proteomes" id="UP000001052">
    <property type="component" value="Chromosome"/>
</dbReference>
<evidence type="ECO:0000313" key="1">
    <source>
        <dbReference type="EMBL" id="ACV67668.1"/>
    </source>
</evidence>
<organism evidence="1 2">
    <name type="scientific">Desulfohalobium retbaense (strain ATCC 49708 / DSM 5692 / JCM 16813 / HR100)</name>
    <dbReference type="NCBI Taxonomy" id="485915"/>
    <lineage>
        <taxon>Bacteria</taxon>
        <taxon>Pseudomonadati</taxon>
        <taxon>Thermodesulfobacteriota</taxon>
        <taxon>Desulfovibrionia</taxon>
        <taxon>Desulfovibrionales</taxon>
        <taxon>Desulfohalobiaceae</taxon>
        <taxon>Desulfohalobium</taxon>
    </lineage>
</organism>
<sequence>MRPSQRQKTRWPGGAPLTARSVHTLQCFFQIVFFVILQFRSPWPKLAKVPDGTRVSDREWVMNEAPLDCGQAPLPGRAKRNSPFVFLCALVSLCEEILHAKPQSHQGVGRKGRRWIESPSRLPEVPCGTRSSDREWAMNEAPLPGQVLLPGRANGIRLVPPFAGLSVPSRRKMLLPPSCLGDLA</sequence>